<dbReference type="AlphaFoldDB" id="A0A840LCD4"/>
<protein>
    <submittedName>
        <fullName evidence="1">Sulfur carrier protein</fullName>
    </submittedName>
</protein>
<dbReference type="Proteomes" id="UP000562027">
    <property type="component" value="Unassembled WGS sequence"/>
</dbReference>
<dbReference type="InterPro" id="IPR003749">
    <property type="entry name" value="ThiS/MoaD-like"/>
</dbReference>
<dbReference type="InterPro" id="IPR010035">
    <property type="entry name" value="Thi_S"/>
</dbReference>
<dbReference type="SUPFAM" id="SSF54285">
    <property type="entry name" value="MoaD/ThiS"/>
    <property type="match status" value="1"/>
</dbReference>
<keyword evidence="2" id="KW-1185">Reference proteome</keyword>
<gene>
    <name evidence="1" type="ORF">HNP55_003109</name>
</gene>
<dbReference type="CDD" id="cd00565">
    <property type="entry name" value="Ubl_ThiS"/>
    <property type="match status" value="1"/>
</dbReference>
<dbReference type="PANTHER" id="PTHR34472">
    <property type="entry name" value="SULFUR CARRIER PROTEIN THIS"/>
    <property type="match status" value="1"/>
</dbReference>
<dbReference type="RefSeq" id="WP_184301143.1">
    <property type="nucleotide sequence ID" value="NZ_JACHLP010000006.1"/>
</dbReference>
<dbReference type="InterPro" id="IPR012675">
    <property type="entry name" value="Beta-grasp_dom_sf"/>
</dbReference>
<reference evidence="1 2" key="1">
    <citation type="submission" date="2020-08" db="EMBL/GenBank/DDBJ databases">
        <title>Functional genomics of gut bacteria from endangered species of beetles.</title>
        <authorList>
            <person name="Carlos-Shanley C."/>
        </authorList>
    </citation>
    <scope>NUCLEOTIDE SEQUENCE [LARGE SCALE GENOMIC DNA]</scope>
    <source>
        <strain evidence="1 2">S00239</strain>
    </source>
</reference>
<evidence type="ECO:0000313" key="1">
    <source>
        <dbReference type="EMBL" id="MBB4844565.1"/>
    </source>
</evidence>
<comment type="caution">
    <text evidence="1">The sequence shown here is derived from an EMBL/GenBank/DDBJ whole genome shotgun (WGS) entry which is preliminary data.</text>
</comment>
<dbReference type="InterPro" id="IPR016155">
    <property type="entry name" value="Mopterin_synth/thiamin_S_b"/>
</dbReference>
<dbReference type="EMBL" id="JACHLP010000006">
    <property type="protein sequence ID" value="MBB4844565.1"/>
    <property type="molecule type" value="Genomic_DNA"/>
</dbReference>
<dbReference type="Pfam" id="PF02597">
    <property type="entry name" value="ThiS"/>
    <property type="match status" value="1"/>
</dbReference>
<dbReference type="NCBIfam" id="TIGR01683">
    <property type="entry name" value="thiS"/>
    <property type="match status" value="1"/>
</dbReference>
<organism evidence="1 2">
    <name type="scientific">Roseateles oligotrophus</name>
    <dbReference type="NCBI Taxonomy" id="1769250"/>
    <lineage>
        <taxon>Bacteria</taxon>
        <taxon>Pseudomonadati</taxon>
        <taxon>Pseudomonadota</taxon>
        <taxon>Betaproteobacteria</taxon>
        <taxon>Burkholderiales</taxon>
        <taxon>Sphaerotilaceae</taxon>
        <taxon>Roseateles</taxon>
    </lineage>
</organism>
<proteinExistence type="predicted"/>
<sequence>MNTITLQLDEQALTLPAGSTLAQLLAHAQRAPESVATALNGRFVPREARPGTPLHEGDSVLLFKPIVGG</sequence>
<dbReference type="Gene3D" id="3.10.20.30">
    <property type="match status" value="1"/>
</dbReference>
<name>A0A840LCD4_9BURK</name>
<accession>A0A840LCD4</accession>
<evidence type="ECO:0000313" key="2">
    <source>
        <dbReference type="Proteomes" id="UP000562027"/>
    </source>
</evidence>
<dbReference type="PANTHER" id="PTHR34472:SF1">
    <property type="entry name" value="SULFUR CARRIER PROTEIN THIS"/>
    <property type="match status" value="1"/>
</dbReference>